<dbReference type="AlphaFoldDB" id="A0A9Q0S7X3"/>
<dbReference type="OrthoDB" id="8248484at2759"/>
<evidence type="ECO:0008006" key="3">
    <source>
        <dbReference type="Google" id="ProtNLM"/>
    </source>
</evidence>
<proteinExistence type="predicted"/>
<dbReference type="PANTHER" id="PTHR37015">
    <property type="entry name" value="REVERSE TRANSCRIPTASE DOMAIN-CONTAINING PROTEIN"/>
    <property type="match status" value="1"/>
</dbReference>
<evidence type="ECO:0000313" key="1">
    <source>
        <dbReference type="EMBL" id="KAJ6648667.1"/>
    </source>
</evidence>
<accession>A0A9Q0S7X3</accession>
<dbReference type="Proteomes" id="UP001151699">
    <property type="component" value="Chromosome A"/>
</dbReference>
<organism evidence="1 2">
    <name type="scientific">Pseudolycoriella hygida</name>
    <dbReference type="NCBI Taxonomy" id="35572"/>
    <lineage>
        <taxon>Eukaryota</taxon>
        <taxon>Metazoa</taxon>
        <taxon>Ecdysozoa</taxon>
        <taxon>Arthropoda</taxon>
        <taxon>Hexapoda</taxon>
        <taxon>Insecta</taxon>
        <taxon>Pterygota</taxon>
        <taxon>Neoptera</taxon>
        <taxon>Endopterygota</taxon>
        <taxon>Diptera</taxon>
        <taxon>Nematocera</taxon>
        <taxon>Sciaroidea</taxon>
        <taxon>Sciaridae</taxon>
        <taxon>Pseudolycoriella</taxon>
    </lineage>
</organism>
<protein>
    <recommendedName>
        <fullName evidence="3">Reverse transcriptase domain-containing protein</fullName>
    </recommendedName>
</protein>
<comment type="caution">
    <text evidence="1">The sequence shown here is derived from an EMBL/GenBank/DDBJ whole genome shotgun (WGS) entry which is preliminary data.</text>
</comment>
<keyword evidence="2" id="KW-1185">Reference proteome</keyword>
<gene>
    <name evidence="1" type="ORF">Bhyg_03898</name>
</gene>
<name>A0A9Q0S7X3_9DIPT</name>
<dbReference type="PANTHER" id="PTHR37015:SF2">
    <property type="entry name" value="REVERSE TRANSCRIPTASE DOMAIN-CONTAINING PROTEIN"/>
    <property type="match status" value="1"/>
</dbReference>
<sequence>MGMLVLVSRIIRCQIFALNMSASFRSIVQQVTQEKLEELKQQRNLMNDHFNPILKQVEEPVVNPAEALQILYETVNNTPVKDIIDPILIENLKYVLKNSKGDTSLSSQLLLAWIEKLKEEIQYALRKCEYSYLYGSLLSEWLDLEERKAARKSGTSETEEDLSGLKEKAKQDKEELLSKIRALMFAAPLSDDFEPEKFRKFLSDELLNFEKNAEGQSIMKEIRRESGEFFKIVDYQIHSFDVQCCIKGLCTDELLSPEKKAALKELSENSEALEEVASLLTNRLRNLNRWQWPSSCEVVELRRGLAGEYKAFMNEDIITALFLQYVGVQWASYFKAQFVKIYESKIFADTYCLSDSIEAKRIEFHQSTFLSGLPDSMHSQDNKHEEEYVKVQSAKMSECEPVMMARSAAPQMRSFCFAESDAMEVEAPRRYMKKASPRSRRAIKPPPQDIDFKQAFLHTLSTEIRLHQVIQPDKPLVVVQADLESFGPSVVHDAALIALEYFGVSRDWIEFFKKFLQPRVSLVENETPKPVLRGVPTSHTLSSLFGETLLFLLDLLVNQKCDGMRIYRLSDEFWFWGYKEENVTKAWETINTYGKMVGLKIKEDRSGSVSIYSDEAQKKLEISKTILCGPSPLPQRSIHWGYLELHSNGIFKIDQNSIAKFLDEMRALLDKSECVLEWINVFNKYMAFFVRNFGKCALVSGKQHLDQIITSLGMIYAGLFGSENGNPVEKLKSRFEKLREADIVDVWAYWPLERGGLGLVNPFIGPMSLREAYVDINDDDYFTKLPLKDKDAWEAIIKEHERRYGKIDATRQVNPGYAPPPKVPTWDEYLAKRETELSHWYQRYIQMLERPGPKTILVSEKYWTLDTPLPDDEIDRNYLIWLFAYYETQLVLHFGSVKFINSKLLPMSMIANIQKSKVEH</sequence>
<evidence type="ECO:0000313" key="2">
    <source>
        <dbReference type="Proteomes" id="UP001151699"/>
    </source>
</evidence>
<reference evidence="1" key="1">
    <citation type="submission" date="2022-07" db="EMBL/GenBank/DDBJ databases">
        <authorList>
            <person name="Trinca V."/>
            <person name="Uliana J.V.C."/>
            <person name="Torres T.T."/>
            <person name="Ward R.J."/>
            <person name="Monesi N."/>
        </authorList>
    </citation>
    <scope>NUCLEOTIDE SEQUENCE</scope>
    <source>
        <strain evidence="1">HSMRA1968</strain>
        <tissue evidence="1">Whole embryos</tissue>
    </source>
</reference>
<dbReference type="EMBL" id="WJQU01000001">
    <property type="protein sequence ID" value="KAJ6648667.1"/>
    <property type="molecule type" value="Genomic_DNA"/>
</dbReference>